<dbReference type="PANTHER" id="PTHR28495">
    <property type="entry name" value="HYPOTHETICAL PROTEIN LOC100359752"/>
    <property type="match status" value="1"/>
</dbReference>
<dbReference type="EMBL" id="BTSX01000005">
    <property type="protein sequence ID" value="GMT02101.1"/>
    <property type="molecule type" value="Genomic_DNA"/>
</dbReference>
<feature type="compositionally biased region" description="Low complexity" evidence="1">
    <location>
        <begin position="437"/>
        <end position="460"/>
    </location>
</feature>
<feature type="compositionally biased region" description="Basic residues" evidence="1">
    <location>
        <begin position="471"/>
        <end position="481"/>
    </location>
</feature>
<keyword evidence="4" id="KW-1185">Reference proteome</keyword>
<evidence type="ECO:0000256" key="1">
    <source>
        <dbReference type="SAM" id="MobiDB-lite"/>
    </source>
</evidence>
<dbReference type="InterPro" id="IPR031643">
    <property type="entry name" value="DUF4708"/>
</dbReference>
<name>A0AAV5U5F7_9BILA</name>
<feature type="non-terminal residue" evidence="3">
    <location>
        <position position="1"/>
    </location>
</feature>
<reference evidence="3" key="1">
    <citation type="submission" date="2023-10" db="EMBL/GenBank/DDBJ databases">
        <title>Genome assembly of Pristionchus species.</title>
        <authorList>
            <person name="Yoshida K."/>
            <person name="Sommer R.J."/>
        </authorList>
    </citation>
    <scope>NUCLEOTIDE SEQUENCE</scope>
    <source>
        <strain evidence="3">RS0144</strain>
    </source>
</reference>
<dbReference type="PANTHER" id="PTHR28495:SF1">
    <property type="entry name" value="GENE, 17266-RELATED"/>
    <property type="match status" value="1"/>
</dbReference>
<feature type="region of interest" description="Disordered" evidence="1">
    <location>
        <begin position="344"/>
        <end position="371"/>
    </location>
</feature>
<feature type="domain" description="DUF4708" evidence="2">
    <location>
        <begin position="13"/>
        <end position="261"/>
    </location>
</feature>
<dbReference type="AlphaFoldDB" id="A0AAV5U5F7"/>
<comment type="caution">
    <text evidence="3">The sequence shown here is derived from an EMBL/GenBank/DDBJ whole genome shotgun (WGS) entry which is preliminary data.</text>
</comment>
<evidence type="ECO:0000313" key="4">
    <source>
        <dbReference type="Proteomes" id="UP001432027"/>
    </source>
</evidence>
<protein>
    <recommendedName>
        <fullName evidence="2">DUF4708 domain-containing protein</fullName>
    </recommendedName>
</protein>
<dbReference type="Proteomes" id="UP001432027">
    <property type="component" value="Unassembled WGS sequence"/>
</dbReference>
<proteinExistence type="predicted"/>
<accession>A0AAV5U5F7</accession>
<sequence length="481" mass="51893">QMLRLGSIDQSSVRAVHLTIDKPTDRSSAHAEQCATVRKLIGYAPLSGVIGHPVAGDVTRIVILIKKEFLEPSSSPSVPVFNETCRQLQLKITSIDILDGEAIEQCIRYTLCVWLEPEWCRVGDALMQSAFLYRGRDAPNDRLAKIEVAVSCSTEGDVLVSLRPTLVRVYIVEPWFLNDAAALQFDPKWACCLPKLGRGRIVGVHRTLPSSCPFPSWAHIRHYWANAYGYHLPSVEPEAYYDVLFNGMKKTMIYPYYCVASGEPEDAPFRLAAEAAAQTISVFEGTLNRRKPCMMGEEVRVTRVDAEGASARLAYASAAPLPVVRKPRKIKYIASRRSIAPATAFKEEEKEEEEEEESQFQTPAVVDRTLHRTIDNPIAKAATATTAGGYGSPAPFSAGGAVYKPRFGGGAPARSKPVAAVAAPTAAAAPRVPTFGDAAAAAKKKPAATAAAAARPAAPRVAPPPAASTAGRRKRAGITVE</sequence>
<gene>
    <name evidence="3" type="ORF">PENTCL1PPCAC_24275</name>
</gene>
<evidence type="ECO:0000313" key="3">
    <source>
        <dbReference type="EMBL" id="GMT02101.1"/>
    </source>
</evidence>
<organism evidence="3 4">
    <name type="scientific">Pristionchus entomophagus</name>
    <dbReference type="NCBI Taxonomy" id="358040"/>
    <lineage>
        <taxon>Eukaryota</taxon>
        <taxon>Metazoa</taxon>
        <taxon>Ecdysozoa</taxon>
        <taxon>Nematoda</taxon>
        <taxon>Chromadorea</taxon>
        <taxon>Rhabditida</taxon>
        <taxon>Rhabditina</taxon>
        <taxon>Diplogasteromorpha</taxon>
        <taxon>Diplogasteroidea</taxon>
        <taxon>Neodiplogasteridae</taxon>
        <taxon>Pristionchus</taxon>
    </lineage>
</organism>
<evidence type="ECO:0000259" key="2">
    <source>
        <dbReference type="Pfam" id="PF15813"/>
    </source>
</evidence>
<dbReference type="Pfam" id="PF15813">
    <property type="entry name" value="DUF4708"/>
    <property type="match status" value="1"/>
</dbReference>
<feature type="region of interest" description="Disordered" evidence="1">
    <location>
        <begin position="437"/>
        <end position="481"/>
    </location>
</feature>
<feature type="compositionally biased region" description="Acidic residues" evidence="1">
    <location>
        <begin position="349"/>
        <end position="358"/>
    </location>
</feature>